<comment type="caution">
    <text evidence="10">The sequence shown here is derived from an EMBL/GenBank/DDBJ whole genome shotgun (WGS) entry which is preliminary data.</text>
</comment>
<evidence type="ECO:0000313" key="11">
    <source>
        <dbReference type="Proteomes" id="UP000288805"/>
    </source>
</evidence>
<protein>
    <recommendedName>
        <fullName evidence="12">SWIM-type domain-containing protein</fullName>
    </recommendedName>
</protein>
<evidence type="ECO:0000256" key="6">
    <source>
        <dbReference type="ARBA" id="ARBA00022833"/>
    </source>
</evidence>
<organism evidence="10 11">
    <name type="scientific">Vitis vinifera</name>
    <name type="common">Grape</name>
    <dbReference type="NCBI Taxonomy" id="29760"/>
    <lineage>
        <taxon>Eukaryota</taxon>
        <taxon>Viridiplantae</taxon>
        <taxon>Streptophyta</taxon>
        <taxon>Embryophyta</taxon>
        <taxon>Tracheophyta</taxon>
        <taxon>Spermatophyta</taxon>
        <taxon>Magnoliopsida</taxon>
        <taxon>eudicotyledons</taxon>
        <taxon>Gunneridae</taxon>
        <taxon>Pentapetalae</taxon>
        <taxon>rosids</taxon>
        <taxon>Vitales</taxon>
        <taxon>Vitaceae</taxon>
        <taxon>Viteae</taxon>
        <taxon>Vitis</taxon>
    </lineage>
</organism>
<keyword evidence="6" id="KW-0862">Zinc</keyword>
<dbReference type="InterPro" id="IPR003653">
    <property type="entry name" value="Peptidase_C48_C"/>
</dbReference>
<evidence type="ECO:0000256" key="1">
    <source>
        <dbReference type="ARBA" id="ARBA00005234"/>
    </source>
</evidence>
<gene>
    <name evidence="10" type="ORF">CK203_019277</name>
</gene>
<evidence type="ECO:0000256" key="2">
    <source>
        <dbReference type="ARBA" id="ARBA00022670"/>
    </source>
</evidence>
<comment type="similarity">
    <text evidence="1">Belongs to the peptidase C48 family.</text>
</comment>
<keyword evidence="4 7" id="KW-0863">Zinc-finger</keyword>
<keyword evidence="3" id="KW-0479">Metal-binding</keyword>
<dbReference type="PANTHER" id="PTHR31973:SF187">
    <property type="entry name" value="MUTATOR TRANSPOSASE MUDRA PROTEIN"/>
    <property type="match status" value="1"/>
</dbReference>
<dbReference type="Proteomes" id="UP000288805">
    <property type="component" value="Unassembled WGS sequence"/>
</dbReference>
<reference evidence="10 11" key="1">
    <citation type="journal article" date="2018" name="PLoS Genet.">
        <title>Population sequencing reveals clonal diversity and ancestral inbreeding in the grapevine cultivar Chardonnay.</title>
        <authorList>
            <person name="Roach M.J."/>
            <person name="Johnson D.L."/>
            <person name="Bohlmann J."/>
            <person name="van Vuuren H.J."/>
            <person name="Jones S.J."/>
            <person name="Pretorius I.S."/>
            <person name="Schmidt S.A."/>
            <person name="Borneman A.R."/>
        </authorList>
    </citation>
    <scope>NUCLEOTIDE SEQUENCE [LARGE SCALE GENOMIC DNA]</scope>
    <source>
        <strain evidence="11">cv. Chardonnay</strain>
        <tissue evidence="10">Leaf</tissue>
    </source>
</reference>
<dbReference type="Gene3D" id="3.40.395.10">
    <property type="entry name" value="Adenoviral Proteinase, Chain A"/>
    <property type="match status" value="2"/>
</dbReference>
<dbReference type="InterPro" id="IPR038765">
    <property type="entry name" value="Papain-like_cys_pep_sf"/>
</dbReference>
<evidence type="ECO:0000259" key="8">
    <source>
        <dbReference type="PROSITE" id="PS50600"/>
    </source>
</evidence>
<feature type="domain" description="Ubiquitin-like protease family profile" evidence="8">
    <location>
        <begin position="616"/>
        <end position="768"/>
    </location>
</feature>
<accession>A0A438J7X9</accession>
<evidence type="ECO:0000256" key="5">
    <source>
        <dbReference type="ARBA" id="ARBA00022801"/>
    </source>
</evidence>
<dbReference type="Pfam" id="PF04434">
    <property type="entry name" value="SWIM"/>
    <property type="match status" value="1"/>
</dbReference>
<keyword evidence="2" id="KW-0645">Protease</keyword>
<dbReference type="PROSITE" id="PS50966">
    <property type="entry name" value="ZF_SWIM"/>
    <property type="match status" value="1"/>
</dbReference>
<dbReference type="InterPro" id="IPR006564">
    <property type="entry name" value="Znf_PMZ"/>
</dbReference>
<dbReference type="InterPro" id="IPR004332">
    <property type="entry name" value="Transposase_MuDR"/>
</dbReference>
<dbReference type="SMART" id="SM00575">
    <property type="entry name" value="ZnF_PMZ"/>
    <property type="match status" value="1"/>
</dbReference>
<dbReference type="EMBL" id="QGNW01000058">
    <property type="protein sequence ID" value="RVX05060.1"/>
    <property type="molecule type" value="Genomic_DNA"/>
</dbReference>
<dbReference type="PROSITE" id="PS50600">
    <property type="entry name" value="ULP_PROTEASE"/>
    <property type="match status" value="1"/>
</dbReference>
<evidence type="ECO:0000256" key="3">
    <source>
        <dbReference type="ARBA" id="ARBA00022723"/>
    </source>
</evidence>
<dbReference type="GO" id="GO:0008270">
    <property type="term" value="F:zinc ion binding"/>
    <property type="evidence" value="ECO:0007669"/>
    <property type="project" value="UniProtKB-KW"/>
</dbReference>
<dbReference type="GO" id="GO:0008234">
    <property type="term" value="F:cysteine-type peptidase activity"/>
    <property type="evidence" value="ECO:0007669"/>
    <property type="project" value="InterPro"/>
</dbReference>
<sequence length="811" mass="92179">MESTCIIPQSFVVVLFLTNLYVNKEMEEKMFCYIHEGGELVKTVVGSVEYKEGRTNCSVVSKNISHFEFVSKVCVELNLDSNSIKLEFTVKFDLSCLLPLHNDDDIVNMFKFNDVFYHVYISQCTECGDDLICPTSGPIPIVASNSAHVSFIGEPPLHISNESPTIQSFRFSQRCAMTNTVQLQPSRFEHSIVGSGHTFPNASEFRDAIYLMSLAGKFRYSYKRNSPKHMTVVCTIENCPWKIIARAIGDSNIVQVHTFRNVHNHCLEDVALSQPLVRSTRASLVIDDVIRSTPEYQPRQISTAYDANDSMFPLVFGVMSSENYEDWLWFLEKPKIVVRNKEVIIISDRHPALLRNVPKVFGIENHAYCYRHLKENFSSFLSKHNTRGNKGKENALQFLDSIAYGRHHSICNFLLEYMSKLASMLVKHQEESKNWKGCIGPKIEAKVQENIAKGAVYPVTPFKNGVFGVCIGRALLNVDILNRTCTCRGWQMLGIPCEHAIAVIISIGQNVTDFVDDCYKYLMQELIYGGSFSDIETYDMPTVDDDGLVRSITGEVFFSLKPPHTKRAPERPRKKRIESQFQDKRTVYCSRYRVVADYALAEMGDPSEILCDMYEMYIRQEELSCLNAGRWVNSMIVAIVSRMMNGQQAPPARAHFFEPSFSVVLSNLKSNATTQVILERCAMYLDPDTLGHDLTGRVKILSSLPLRRGNNISAATRRLSMALHKTLHAYRIHMDADVSSFVHVQPHLLQQLNRSDCGVLVLKFMEFWNEATLTTSVAEDKMNMYRLQLVLQLVLNEHNSVRDTIMAACHL</sequence>
<dbReference type="InterPro" id="IPR018289">
    <property type="entry name" value="MULE_transposase_dom"/>
</dbReference>
<evidence type="ECO:0000256" key="7">
    <source>
        <dbReference type="PROSITE-ProRule" id="PRU00325"/>
    </source>
</evidence>
<evidence type="ECO:0000259" key="9">
    <source>
        <dbReference type="PROSITE" id="PS50966"/>
    </source>
</evidence>
<dbReference type="Pfam" id="PF03108">
    <property type="entry name" value="DBD_Tnp_Mut"/>
    <property type="match status" value="1"/>
</dbReference>
<feature type="domain" description="SWIM-type" evidence="9">
    <location>
        <begin position="476"/>
        <end position="508"/>
    </location>
</feature>
<dbReference type="Pfam" id="PF10551">
    <property type="entry name" value="MULE"/>
    <property type="match status" value="1"/>
</dbReference>
<keyword evidence="5" id="KW-0378">Hydrolase</keyword>
<name>A0A438J7X9_VITVI</name>
<dbReference type="PANTHER" id="PTHR31973">
    <property type="entry name" value="POLYPROTEIN, PUTATIVE-RELATED"/>
    <property type="match status" value="1"/>
</dbReference>
<evidence type="ECO:0000313" key="10">
    <source>
        <dbReference type="EMBL" id="RVX05060.1"/>
    </source>
</evidence>
<dbReference type="AlphaFoldDB" id="A0A438J7X9"/>
<evidence type="ECO:0008006" key="12">
    <source>
        <dbReference type="Google" id="ProtNLM"/>
    </source>
</evidence>
<dbReference type="InterPro" id="IPR007527">
    <property type="entry name" value="Znf_SWIM"/>
</dbReference>
<dbReference type="GO" id="GO:0006508">
    <property type="term" value="P:proteolysis"/>
    <property type="evidence" value="ECO:0007669"/>
    <property type="project" value="UniProtKB-KW"/>
</dbReference>
<dbReference type="SUPFAM" id="SSF54001">
    <property type="entry name" value="Cysteine proteinases"/>
    <property type="match status" value="1"/>
</dbReference>
<evidence type="ECO:0000256" key="4">
    <source>
        <dbReference type="ARBA" id="ARBA00022771"/>
    </source>
</evidence>
<proteinExistence type="inferred from homology"/>
<dbReference type="Pfam" id="PF02902">
    <property type="entry name" value="Peptidase_C48"/>
    <property type="match status" value="1"/>
</dbReference>